<accession>A0A1G2I561</accession>
<protein>
    <submittedName>
        <fullName evidence="1">Uncharacterized protein</fullName>
    </submittedName>
</protein>
<organism evidence="1 2">
    <name type="scientific">Candidatus Staskawiczbacteria bacterium RIFCSPHIGHO2_02_FULL_34_9</name>
    <dbReference type="NCBI Taxonomy" id="1802206"/>
    <lineage>
        <taxon>Bacteria</taxon>
        <taxon>Candidatus Staskawicziibacteriota</taxon>
    </lineage>
</organism>
<reference evidence="1 2" key="1">
    <citation type="journal article" date="2016" name="Nat. Commun.">
        <title>Thousands of microbial genomes shed light on interconnected biogeochemical processes in an aquifer system.</title>
        <authorList>
            <person name="Anantharaman K."/>
            <person name="Brown C.T."/>
            <person name="Hug L.A."/>
            <person name="Sharon I."/>
            <person name="Castelle C.J."/>
            <person name="Probst A.J."/>
            <person name="Thomas B.C."/>
            <person name="Singh A."/>
            <person name="Wilkins M.J."/>
            <person name="Karaoz U."/>
            <person name="Brodie E.L."/>
            <person name="Williams K.H."/>
            <person name="Hubbard S.S."/>
            <person name="Banfield J.F."/>
        </authorList>
    </citation>
    <scope>NUCLEOTIDE SEQUENCE [LARGE SCALE GENOMIC DNA]</scope>
</reference>
<dbReference type="STRING" id="1802206.A3D35_02955"/>
<sequence length="64" mass="7903">MFMNFFKIFKINKEERKESFHGFSDFFLHASEERKKEVIKEAAERANEEQMEIFNRSRIKIKTR</sequence>
<dbReference type="EMBL" id="MHOS01000007">
    <property type="protein sequence ID" value="OGZ69560.1"/>
    <property type="molecule type" value="Genomic_DNA"/>
</dbReference>
<evidence type="ECO:0000313" key="1">
    <source>
        <dbReference type="EMBL" id="OGZ69560.1"/>
    </source>
</evidence>
<dbReference type="AlphaFoldDB" id="A0A1G2I561"/>
<name>A0A1G2I561_9BACT</name>
<comment type="caution">
    <text evidence="1">The sequence shown here is derived from an EMBL/GenBank/DDBJ whole genome shotgun (WGS) entry which is preliminary data.</text>
</comment>
<proteinExistence type="predicted"/>
<evidence type="ECO:0000313" key="2">
    <source>
        <dbReference type="Proteomes" id="UP000176421"/>
    </source>
</evidence>
<dbReference type="Proteomes" id="UP000176421">
    <property type="component" value="Unassembled WGS sequence"/>
</dbReference>
<gene>
    <name evidence="1" type="ORF">A3D35_02955</name>
</gene>